<accession>A0ABW4RV91</accession>
<dbReference type="EMBL" id="JBHUFZ010000011">
    <property type="protein sequence ID" value="MFD1889609.1"/>
    <property type="molecule type" value="Genomic_DNA"/>
</dbReference>
<gene>
    <name evidence="2" type="ORF">ACFSCS_05315</name>
</gene>
<evidence type="ECO:0000313" key="3">
    <source>
        <dbReference type="Proteomes" id="UP001597326"/>
    </source>
</evidence>
<evidence type="ECO:0000313" key="2">
    <source>
        <dbReference type="EMBL" id="MFD1889609.1"/>
    </source>
</evidence>
<keyword evidence="3" id="KW-1185">Reference proteome</keyword>
<evidence type="ECO:0008006" key="4">
    <source>
        <dbReference type="Google" id="ProtNLM"/>
    </source>
</evidence>
<name>A0ABW4RV91_9ACTN</name>
<proteinExistence type="predicted"/>
<sequence>MTSQTNSSGDAVARYQYLLRTASPDQIEQAHEQAFAQVSAAERQQVLQALSTTGETPADASAASLARSATRLEVQQPGTLQSVLGQAQGAIGGSTGRNLLTSVAGGFIGSGLFSMVTGGDGVGGRPGLLTRLLGGGLFGRRAHNQMGMGSFGGLRQQGGMGGGFGRLFGGGGNGGPGGGFGGPGGGFGGPGGGGPGGGPGGF</sequence>
<organism evidence="2 3">
    <name type="scientific">Luteococcus peritonei</name>
    <dbReference type="NCBI Taxonomy" id="88874"/>
    <lineage>
        <taxon>Bacteria</taxon>
        <taxon>Bacillati</taxon>
        <taxon>Actinomycetota</taxon>
        <taxon>Actinomycetes</taxon>
        <taxon>Propionibacteriales</taxon>
        <taxon>Propionibacteriaceae</taxon>
        <taxon>Luteococcus</taxon>
    </lineage>
</organism>
<dbReference type="Proteomes" id="UP001597326">
    <property type="component" value="Unassembled WGS sequence"/>
</dbReference>
<dbReference type="RefSeq" id="WP_343872650.1">
    <property type="nucleotide sequence ID" value="NZ_BAAAIX010000009.1"/>
</dbReference>
<comment type="caution">
    <text evidence="2">The sequence shown here is derived from an EMBL/GenBank/DDBJ whole genome shotgun (WGS) entry which is preliminary data.</text>
</comment>
<evidence type="ECO:0000256" key="1">
    <source>
        <dbReference type="SAM" id="MobiDB-lite"/>
    </source>
</evidence>
<feature type="region of interest" description="Disordered" evidence="1">
    <location>
        <begin position="171"/>
        <end position="202"/>
    </location>
</feature>
<reference evidence="3" key="1">
    <citation type="journal article" date="2019" name="Int. J. Syst. Evol. Microbiol.">
        <title>The Global Catalogue of Microorganisms (GCM) 10K type strain sequencing project: providing services to taxonomists for standard genome sequencing and annotation.</title>
        <authorList>
            <consortium name="The Broad Institute Genomics Platform"/>
            <consortium name="The Broad Institute Genome Sequencing Center for Infectious Disease"/>
            <person name="Wu L."/>
            <person name="Ma J."/>
        </authorList>
    </citation>
    <scope>NUCLEOTIDE SEQUENCE [LARGE SCALE GENOMIC DNA]</scope>
    <source>
        <strain evidence="3">CAIM 431</strain>
    </source>
</reference>
<protein>
    <recommendedName>
        <fullName evidence="4">DUF1707 domain-containing protein</fullName>
    </recommendedName>
</protein>